<proteinExistence type="predicted"/>
<organism evidence="1 2">
    <name type="scientific">Anas platyrhynchos</name>
    <name type="common">Mallard</name>
    <name type="synonym">Anas boschas</name>
    <dbReference type="NCBI Taxonomy" id="8839"/>
    <lineage>
        <taxon>Eukaryota</taxon>
        <taxon>Metazoa</taxon>
        <taxon>Chordata</taxon>
        <taxon>Craniata</taxon>
        <taxon>Vertebrata</taxon>
        <taxon>Euteleostomi</taxon>
        <taxon>Archelosauria</taxon>
        <taxon>Archosauria</taxon>
        <taxon>Dinosauria</taxon>
        <taxon>Saurischia</taxon>
        <taxon>Theropoda</taxon>
        <taxon>Coelurosauria</taxon>
        <taxon>Aves</taxon>
        <taxon>Neognathae</taxon>
        <taxon>Galloanserae</taxon>
        <taxon>Anseriformes</taxon>
        <taxon>Anatidae</taxon>
        <taxon>Anatinae</taxon>
        <taxon>Anas</taxon>
    </lineage>
</organism>
<dbReference type="Proteomes" id="UP000296049">
    <property type="component" value="Unassembled WGS sequence"/>
</dbReference>
<dbReference type="AlphaFoldDB" id="R0L3X9"/>
<accession>R0L3X9</accession>
<protein>
    <submittedName>
        <fullName evidence="1">ADAMTS-like protein 3</fullName>
    </submittedName>
</protein>
<dbReference type="EMBL" id="KB744077">
    <property type="protein sequence ID" value="EOA96109.1"/>
    <property type="molecule type" value="Genomic_DNA"/>
</dbReference>
<evidence type="ECO:0000313" key="1">
    <source>
        <dbReference type="EMBL" id="EOA96109.1"/>
    </source>
</evidence>
<gene>
    <name evidence="1" type="ORF">Anapl_07386</name>
</gene>
<sequence>MQFASKHNVPERTLDIAVTILERQLSEFLILVVQIEVGEDKQTADGRKTRAEQSQGAYFLPEFALSPQGSFLEDTTGEQFLTYRYDDQNTSSIGKLSYRKCSCFLTLKALLPTIKTIPYDGPPTRRAVKAWLCWMFEVPFHFGWLKETAGSGALERISRPVLASNAQLSTGLQVGGSNIFVWLSTEVAIEFQYVLRLLTFVQDFPQMGQSQVLNGRLQLAVPCAPLQLELVFSFSGAVAFLQRLQTQLLWQILQFVFGTGIPEQGKGQSNVFCC</sequence>
<name>R0L3X9_ANAPL</name>
<keyword evidence="2" id="KW-1185">Reference proteome</keyword>
<evidence type="ECO:0000313" key="2">
    <source>
        <dbReference type="Proteomes" id="UP000296049"/>
    </source>
</evidence>
<reference evidence="2" key="1">
    <citation type="journal article" date="2013" name="Nat. Genet.">
        <title>The duck genome and transcriptome provide insight into an avian influenza virus reservoir species.</title>
        <authorList>
            <person name="Huang Y."/>
            <person name="Li Y."/>
            <person name="Burt D.W."/>
            <person name="Chen H."/>
            <person name="Zhang Y."/>
            <person name="Qian W."/>
            <person name="Kim H."/>
            <person name="Gan S."/>
            <person name="Zhao Y."/>
            <person name="Li J."/>
            <person name="Yi K."/>
            <person name="Feng H."/>
            <person name="Zhu P."/>
            <person name="Li B."/>
            <person name="Liu Q."/>
            <person name="Fairley S."/>
            <person name="Magor K.E."/>
            <person name="Du Z."/>
            <person name="Hu X."/>
            <person name="Goodman L."/>
            <person name="Tafer H."/>
            <person name="Vignal A."/>
            <person name="Lee T."/>
            <person name="Kim K.W."/>
            <person name="Sheng Z."/>
            <person name="An Y."/>
            <person name="Searle S."/>
            <person name="Herrero J."/>
            <person name="Groenen M.A."/>
            <person name="Crooijmans R.P."/>
            <person name="Faraut T."/>
            <person name="Cai Q."/>
            <person name="Webster R.G."/>
            <person name="Aldridge J.R."/>
            <person name="Warren W.C."/>
            <person name="Bartschat S."/>
            <person name="Kehr S."/>
            <person name="Marz M."/>
            <person name="Stadler P.F."/>
            <person name="Smith J."/>
            <person name="Kraus R.H."/>
            <person name="Zhao Y."/>
            <person name="Ren L."/>
            <person name="Fei J."/>
            <person name="Morisson M."/>
            <person name="Kaiser P."/>
            <person name="Griffin D.K."/>
            <person name="Rao M."/>
            <person name="Pitel F."/>
            <person name="Wang J."/>
            <person name="Li N."/>
        </authorList>
    </citation>
    <scope>NUCLEOTIDE SEQUENCE [LARGE SCALE GENOMIC DNA]</scope>
</reference>